<evidence type="ECO:0000313" key="1">
    <source>
        <dbReference type="EMBL" id="MBH8564969.1"/>
    </source>
</evidence>
<comment type="caution">
    <text evidence="1">The sequence shown here is derived from an EMBL/GenBank/DDBJ whole genome shotgun (WGS) entry which is preliminary data.</text>
</comment>
<sequence length="65" mass="7313">MIITISRSNTKIKILNSRLSCSYPVAEIPSLKVTILAMRGVFAIESVIRAKYEYQPVRLSDAVKE</sequence>
<protein>
    <submittedName>
        <fullName evidence="1">Uncharacterized protein</fullName>
    </submittedName>
</protein>
<proteinExistence type="predicted"/>
<dbReference type="EMBL" id="JAECZC010000055">
    <property type="protein sequence ID" value="MBH8564969.1"/>
    <property type="molecule type" value="Genomic_DNA"/>
</dbReference>
<evidence type="ECO:0000313" key="2">
    <source>
        <dbReference type="Proteomes" id="UP000632766"/>
    </source>
</evidence>
<dbReference type="AlphaFoldDB" id="A0A8J7HZ52"/>
<dbReference type="RefSeq" id="WP_198126783.1">
    <property type="nucleotide sequence ID" value="NZ_JAECZC010000055.1"/>
</dbReference>
<keyword evidence="2" id="KW-1185">Reference proteome</keyword>
<accession>A0A8J7HZ52</accession>
<reference evidence="1 2" key="1">
    <citation type="journal article" date="2021" name="Int. J. Syst. Evol. Microbiol.">
        <title>Amazonocrinis nigriterrae gen. nov., sp. nov., Atlanticothrix silvestris gen. nov., sp. nov. and Dendronalium phyllosphericum gen. nov., sp. nov., nostocacean cyanobacteria from Brazilian environments.</title>
        <authorList>
            <person name="Alvarenga D.O."/>
            <person name="Andreote A.P.D."/>
            <person name="Branco L.H.Z."/>
            <person name="Delbaje E."/>
            <person name="Cruz R.B."/>
            <person name="Varani A.M."/>
            <person name="Fiore M.F."/>
        </authorList>
    </citation>
    <scope>NUCLEOTIDE SEQUENCE [LARGE SCALE GENOMIC DNA]</scope>
    <source>
        <strain evidence="1 2">CENA67</strain>
    </source>
</reference>
<name>A0A8J7HZ52_9NOST</name>
<dbReference type="Proteomes" id="UP000632766">
    <property type="component" value="Unassembled WGS sequence"/>
</dbReference>
<organism evidence="1 2">
    <name type="scientific">Amazonocrinis nigriterrae CENA67</name>
    <dbReference type="NCBI Taxonomy" id="2794033"/>
    <lineage>
        <taxon>Bacteria</taxon>
        <taxon>Bacillati</taxon>
        <taxon>Cyanobacteriota</taxon>
        <taxon>Cyanophyceae</taxon>
        <taxon>Nostocales</taxon>
        <taxon>Nostocaceae</taxon>
        <taxon>Amazonocrinis</taxon>
        <taxon>Amazonocrinis nigriterrae</taxon>
    </lineage>
</organism>
<gene>
    <name evidence="1" type="ORF">I8748_22755</name>
</gene>